<name>A0A553ZZ50_9BACI</name>
<organism evidence="3 4">
    <name type="scientific">Alkalicoccobacillus porphyridii</name>
    <dbReference type="NCBI Taxonomy" id="2597270"/>
    <lineage>
        <taxon>Bacteria</taxon>
        <taxon>Bacillati</taxon>
        <taxon>Bacillota</taxon>
        <taxon>Bacilli</taxon>
        <taxon>Bacillales</taxon>
        <taxon>Bacillaceae</taxon>
        <taxon>Alkalicoccobacillus</taxon>
    </lineage>
</organism>
<comment type="similarity">
    <text evidence="1">Belongs to the HesA/MoeB/ThiF family.</text>
</comment>
<dbReference type="FunFam" id="3.40.50.720:FF:000080">
    <property type="entry name" value="Thiazole biosynthesis adenylyltransferase ThiF"/>
    <property type="match status" value="1"/>
</dbReference>
<evidence type="ECO:0000313" key="4">
    <source>
        <dbReference type="Proteomes" id="UP000318521"/>
    </source>
</evidence>
<gene>
    <name evidence="3" type="ORF">FN960_10185</name>
</gene>
<dbReference type="OrthoDB" id="9804286at2"/>
<dbReference type="Gene3D" id="3.40.50.720">
    <property type="entry name" value="NAD(P)-binding Rossmann-like Domain"/>
    <property type="match status" value="1"/>
</dbReference>
<keyword evidence="4" id="KW-1185">Reference proteome</keyword>
<dbReference type="InterPro" id="IPR000594">
    <property type="entry name" value="ThiF_NAD_FAD-bd"/>
</dbReference>
<dbReference type="PANTHER" id="PTHR10953">
    <property type="entry name" value="UBIQUITIN-ACTIVATING ENZYME E1"/>
    <property type="match status" value="1"/>
</dbReference>
<evidence type="ECO:0000313" key="3">
    <source>
        <dbReference type="EMBL" id="TSB46714.1"/>
    </source>
</evidence>
<dbReference type="AlphaFoldDB" id="A0A553ZZ50"/>
<dbReference type="Pfam" id="PF00899">
    <property type="entry name" value="ThiF"/>
    <property type="match status" value="1"/>
</dbReference>
<dbReference type="GO" id="GO:0016779">
    <property type="term" value="F:nucleotidyltransferase activity"/>
    <property type="evidence" value="ECO:0007669"/>
    <property type="project" value="UniProtKB-KW"/>
</dbReference>
<dbReference type="GO" id="GO:0005829">
    <property type="term" value="C:cytosol"/>
    <property type="evidence" value="ECO:0007669"/>
    <property type="project" value="TreeGrafter"/>
</dbReference>
<protein>
    <submittedName>
        <fullName evidence="3">Thiazole biosynthesis adenylyltransferase ThiF</fullName>
    </submittedName>
</protein>
<dbReference type="CDD" id="cd00757">
    <property type="entry name" value="ThiF_MoeB_HesA_family"/>
    <property type="match status" value="1"/>
</dbReference>
<keyword evidence="3" id="KW-0808">Transferase</keyword>
<dbReference type="GO" id="GO:0008146">
    <property type="term" value="F:sulfotransferase activity"/>
    <property type="evidence" value="ECO:0007669"/>
    <property type="project" value="TreeGrafter"/>
</dbReference>
<proteinExistence type="inferred from homology"/>
<dbReference type="GO" id="GO:0008641">
    <property type="term" value="F:ubiquitin-like modifier activating enzyme activity"/>
    <property type="evidence" value="ECO:0007669"/>
    <property type="project" value="InterPro"/>
</dbReference>
<dbReference type="SUPFAM" id="SSF69572">
    <property type="entry name" value="Activating enzymes of the ubiquitin-like proteins"/>
    <property type="match status" value="1"/>
</dbReference>
<accession>A0A553ZZ50</accession>
<comment type="caution">
    <text evidence="3">The sequence shown here is derived from an EMBL/GenBank/DDBJ whole genome shotgun (WGS) entry which is preliminary data.</text>
</comment>
<sequence length="339" mass="37562">MNREMERYSRQVLFSGIKESGQEKLSQSKVLIVGMGALGTAIANHLVRAGVGLVRLVDRDYVELSNLQRQMLYDEQDVADHLPKAEAAKVKLRKMNSSVEVEASVADVNANNIMGFIRDIDVVVDGTDNFKTRFLLNDACFKLGIPFAYGGVVGSTGLTGMFVPGRTACLSCLIGAGGSTGDTCDTVGVISPIVDIVASLQCTETLKWLTGNKERLNESLTSLDIWNNRQHQISILKPKPTCPTCQQQEYPHLNRSEDETSMLCGRETVQINHATPMNLEEWHTRLKPVVREVKKTPFLIRAQLHEGEKLVLFPDGRVLVQGTEEINRAKSLFSRYIGD</sequence>
<feature type="domain" description="THIF-type NAD/FAD binding fold" evidence="2">
    <location>
        <begin position="8"/>
        <end position="243"/>
    </location>
</feature>
<evidence type="ECO:0000256" key="1">
    <source>
        <dbReference type="ARBA" id="ARBA00009919"/>
    </source>
</evidence>
<dbReference type="Proteomes" id="UP000318521">
    <property type="component" value="Unassembled WGS sequence"/>
</dbReference>
<evidence type="ECO:0000259" key="2">
    <source>
        <dbReference type="Pfam" id="PF00899"/>
    </source>
</evidence>
<dbReference type="EMBL" id="VLXZ01000005">
    <property type="protein sequence ID" value="TSB46714.1"/>
    <property type="molecule type" value="Genomic_DNA"/>
</dbReference>
<reference evidence="3 4" key="1">
    <citation type="submission" date="2019-07" db="EMBL/GenBank/DDBJ databases">
        <authorList>
            <person name="Park Y.J."/>
            <person name="Jeong S.E."/>
            <person name="Jung H.S."/>
        </authorList>
    </citation>
    <scope>NUCLEOTIDE SEQUENCE [LARGE SCALE GENOMIC DNA]</scope>
    <source>
        <strain evidence="4">P16(2019)</strain>
    </source>
</reference>
<dbReference type="InterPro" id="IPR045886">
    <property type="entry name" value="ThiF/MoeB/HesA"/>
</dbReference>
<dbReference type="PANTHER" id="PTHR10953:SF102">
    <property type="entry name" value="ADENYLYLTRANSFERASE AND SULFURTRANSFERASE MOCS3"/>
    <property type="match status" value="1"/>
</dbReference>
<dbReference type="GO" id="GO:0004792">
    <property type="term" value="F:thiosulfate-cyanide sulfurtransferase activity"/>
    <property type="evidence" value="ECO:0007669"/>
    <property type="project" value="TreeGrafter"/>
</dbReference>
<dbReference type="RefSeq" id="WP_143848609.1">
    <property type="nucleotide sequence ID" value="NZ_VLXZ01000005.1"/>
</dbReference>
<keyword evidence="3" id="KW-0548">Nucleotidyltransferase</keyword>
<dbReference type="InterPro" id="IPR035985">
    <property type="entry name" value="Ubiquitin-activating_enz"/>
</dbReference>